<accession>A0A0G4I8Z4</accession>
<sequence>MDLILNSPPPGLYAQADKEKALEIGALDEEGGWSRFKQMDFPQQTYPFFPLFRFLSTMQEIVEEEVEKGTFPAIPAILEKWNILSFSIISRSNEGRRWTIGEIKFDQEQHHLFSHLYEACRAQMNVSDKRDPLLLFSFSWETTPKIRIHTGSSSLYRLFGKVKRAVANVERGYGIAMPEDKQLAQQLGGCVRTS</sequence>
<dbReference type="VEuPathDB" id="CryptoDB:Cvel_12070"/>
<evidence type="ECO:0000313" key="1">
    <source>
        <dbReference type="EMBL" id="CEM53563.1"/>
    </source>
</evidence>
<protein>
    <submittedName>
        <fullName evidence="1">Uncharacterized protein</fullName>
    </submittedName>
</protein>
<dbReference type="AlphaFoldDB" id="A0A0G4I8Z4"/>
<dbReference type="PhylomeDB" id="A0A0G4I8Z4"/>
<proteinExistence type="predicted"/>
<organism evidence="1">
    <name type="scientific">Chromera velia CCMP2878</name>
    <dbReference type="NCBI Taxonomy" id="1169474"/>
    <lineage>
        <taxon>Eukaryota</taxon>
        <taxon>Sar</taxon>
        <taxon>Alveolata</taxon>
        <taxon>Colpodellida</taxon>
        <taxon>Chromeraceae</taxon>
        <taxon>Chromera</taxon>
    </lineage>
</organism>
<gene>
    <name evidence="1" type="ORF">Cvel_12070</name>
</gene>
<name>A0A0G4I8Z4_9ALVE</name>
<dbReference type="EMBL" id="CDMZ01005706">
    <property type="protein sequence ID" value="CEM53563.1"/>
    <property type="molecule type" value="Genomic_DNA"/>
</dbReference>
<reference evidence="1" key="1">
    <citation type="submission" date="2014-11" db="EMBL/GenBank/DDBJ databases">
        <authorList>
            <person name="Otto D Thomas"/>
            <person name="Naeem Raeece"/>
        </authorList>
    </citation>
    <scope>NUCLEOTIDE SEQUENCE</scope>
</reference>